<dbReference type="GO" id="GO:0005737">
    <property type="term" value="C:cytoplasm"/>
    <property type="evidence" value="ECO:0007669"/>
    <property type="project" value="TreeGrafter"/>
</dbReference>
<evidence type="ECO:0000256" key="3">
    <source>
        <dbReference type="ARBA" id="ARBA00023277"/>
    </source>
</evidence>
<feature type="active site" description="Proton acceptor; for ring-opening step" evidence="4">
    <location>
        <position position="138"/>
    </location>
</feature>
<dbReference type="GO" id="GO:0005975">
    <property type="term" value="P:carbohydrate metabolic process"/>
    <property type="evidence" value="ECO:0007669"/>
    <property type="project" value="InterPro"/>
</dbReference>
<dbReference type="GO" id="GO:0006046">
    <property type="term" value="P:N-acetylglucosamine catabolic process"/>
    <property type="evidence" value="ECO:0007669"/>
    <property type="project" value="UniProtKB-UniRule"/>
</dbReference>
<feature type="domain" description="Glucosamine/galactosamine-6-phosphate isomerase" evidence="5">
    <location>
        <begin position="15"/>
        <end position="226"/>
    </location>
</feature>
<dbReference type="CDD" id="cd01399">
    <property type="entry name" value="GlcN6P_deaminase"/>
    <property type="match status" value="1"/>
</dbReference>
<dbReference type="SUPFAM" id="SSF100950">
    <property type="entry name" value="NagB/RpiA/CoA transferase-like"/>
    <property type="match status" value="1"/>
</dbReference>
<dbReference type="InterPro" id="IPR037171">
    <property type="entry name" value="NagB/RpiA_transferase-like"/>
</dbReference>
<dbReference type="FunFam" id="3.40.50.1360:FF:000003">
    <property type="entry name" value="Glucosamine-6-phosphate deaminase"/>
    <property type="match status" value="1"/>
</dbReference>
<evidence type="ECO:0000313" key="7">
    <source>
        <dbReference type="Proteomes" id="UP000823937"/>
    </source>
</evidence>
<dbReference type="Gene3D" id="3.40.50.1360">
    <property type="match status" value="1"/>
</dbReference>
<dbReference type="PANTHER" id="PTHR11280">
    <property type="entry name" value="GLUCOSAMINE-6-PHOSPHATE ISOMERASE"/>
    <property type="match status" value="1"/>
</dbReference>
<dbReference type="GO" id="GO:0006043">
    <property type="term" value="P:glucosamine catabolic process"/>
    <property type="evidence" value="ECO:0007669"/>
    <property type="project" value="TreeGrafter"/>
</dbReference>
<evidence type="ECO:0000256" key="1">
    <source>
        <dbReference type="ARBA" id="ARBA00000644"/>
    </source>
</evidence>
<keyword evidence="3 4" id="KW-0119">Carbohydrate metabolism</keyword>
<dbReference type="NCBIfam" id="TIGR00502">
    <property type="entry name" value="nagB"/>
    <property type="match status" value="1"/>
</dbReference>
<dbReference type="HAMAP" id="MF_01241">
    <property type="entry name" value="GlcN6P_deamin"/>
    <property type="match status" value="1"/>
</dbReference>
<dbReference type="Pfam" id="PF01182">
    <property type="entry name" value="Glucosamine_iso"/>
    <property type="match status" value="1"/>
</dbReference>
<organism evidence="6 7">
    <name type="scientific">Candidatus Pseudogracilibacillus intestinigallinarum</name>
    <dbReference type="NCBI Taxonomy" id="2838742"/>
    <lineage>
        <taxon>Bacteria</taxon>
        <taxon>Bacillati</taxon>
        <taxon>Bacillota</taxon>
        <taxon>Bacilli</taxon>
        <taxon>Bacillales</taxon>
        <taxon>Bacillaceae</taxon>
        <taxon>Pseudogracilibacillus</taxon>
    </lineage>
</organism>
<sequence length="237" mass="26564">MNIIKVENKEALSIKAKEMFVDVLQNTVAPILGLATGSTPEGMYKLLIESYQNGDISFKNALAFNLDEYVGLAPDHPASYRYYMQHKLYNHVDTKRMNTFLPNGLAEDLDAECITYEKHIQEAGNLDFLVLGIGENGHIGFNEPGTSFESRTHIVTLTENTREVNARFFDSIDEVPTEALTMGLGTIMDAKQIMLLVQGERKREILKKVIYGEVTEEVPASILQKHPNVTIITDLDV</sequence>
<dbReference type="GO" id="GO:0004342">
    <property type="term" value="F:glucosamine-6-phosphate deaminase activity"/>
    <property type="evidence" value="ECO:0007669"/>
    <property type="project" value="UniProtKB-UniRule"/>
</dbReference>
<reference evidence="6" key="1">
    <citation type="journal article" date="2021" name="PeerJ">
        <title>Extensive microbial diversity within the chicken gut microbiome revealed by metagenomics and culture.</title>
        <authorList>
            <person name="Gilroy R."/>
            <person name="Ravi A."/>
            <person name="Getino M."/>
            <person name="Pursley I."/>
            <person name="Horton D.L."/>
            <person name="Alikhan N.F."/>
            <person name="Baker D."/>
            <person name="Gharbi K."/>
            <person name="Hall N."/>
            <person name="Watson M."/>
            <person name="Adriaenssens E.M."/>
            <person name="Foster-Nyarko E."/>
            <person name="Jarju S."/>
            <person name="Secka A."/>
            <person name="Antonio M."/>
            <person name="Oren A."/>
            <person name="Chaudhuri R.R."/>
            <person name="La Ragione R."/>
            <person name="Hildebrand F."/>
            <person name="Pallen M.J."/>
        </authorList>
    </citation>
    <scope>NUCLEOTIDE SEQUENCE</scope>
    <source>
        <strain evidence="6">CHK169-2315</strain>
    </source>
</reference>
<dbReference type="EC" id="3.5.99.6" evidence="4"/>
<dbReference type="EMBL" id="DXHX01000110">
    <property type="protein sequence ID" value="HIV74806.1"/>
    <property type="molecule type" value="Genomic_DNA"/>
</dbReference>
<dbReference type="InterPro" id="IPR006148">
    <property type="entry name" value="Glc/Gal-6P_isomerase"/>
</dbReference>
<dbReference type="GO" id="GO:0042802">
    <property type="term" value="F:identical protein binding"/>
    <property type="evidence" value="ECO:0007669"/>
    <property type="project" value="TreeGrafter"/>
</dbReference>
<evidence type="ECO:0000259" key="5">
    <source>
        <dbReference type="Pfam" id="PF01182"/>
    </source>
</evidence>
<dbReference type="Proteomes" id="UP000823937">
    <property type="component" value="Unassembled WGS sequence"/>
</dbReference>
<evidence type="ECO:0000313" key="6">
    <source>
        <dbReference type="EMBL" id="HIV74806.1"/>
    </source>
</evidence>
<feature type="active site" description="For ring-opening step" evidence="4">
    <location>
        <position position="136"/>
    </location>
</feature>
<dbReference type="PANTHER" id="PTHR11280:SF5">
    <property type="entry name" value="GLUCOSAMINE-6-PHOSPHATE ISOMERASE"/>
    <property type="match status" value="1"/>
</dbReference>
<keyword evidence="2 4" id="KW-0378">Hydrolase</keyword>
<feature type="active site" description="For ring-opening step" evidence="4">
    <location>
        <position position="143"/>
    </location>
</feature>
<comment type="pathway">
    <text evidence="4">Amino-sugar metabolism; N-acetylneuraminate degradation; D-fructose 6-phosphate from N-acetylneuraminate: step 5/5.</text>
</comment>
<evidence type="ECO:0000256" key="4">
    <source>
        <dbReference type="HAMAP-Rule" id="MF_01241"/>
    </source>
</evidence>
<comment type="caution">
    <text evidence="6">The sequence shown here is derived from an EMBL/GenBank/DDBJ whole genome shotgun (WGS) entry which is preliminary data.</text>
</comment>
<dbReference type="PROSITE" id="PS01161">
    <property type="entry name" value="GLC_GALNAC_ISOMERASE"/>
    <property type="match status" value="1"/>
</dbReference>
<dbReference type="InterPro" id="IPR004547">
    <property type="entry name" value="Glucosamine6P_isomerase"/>
</dbReference>
<accession>A0A9D1PLV9</accession>
<feature type="active site" description="Proton acceptor; for enolization step" evidence="4">
    <location>
        <position position="67"/>
    </location>
</feature>
<comment type="catalytic activity">
    <reaction evidence="1 4">
        <text>alpha-D-glucosamine 6-phosphate + H2O = beta-D-fructose 6-phosphate + NH4(+)</text>
        <dbReference type="Rhea" id="RHEA:12172"/>
        <dbReference type="ChEBI" id="CHEBI:15377"/>
        <dbReference type="ChEBI" id="CHEBI:28938"/>
        <dbReference type="ChEBI" id="CHEBI:57634"/>
        <dbReference type="ChEBI" id="CHEBI:75989"/>
        <dbReference type="EC" id="3.5.99.6"/>
    </reaction>
</comment>
<dbReference type="GO" id="GO:0019262">
    <property type="term" value="P:N-acetylneuraminate catabolic process"/>
    <property type="evidence" value="ECO:0007669"/>
    <property type="project" value="UniProtKB-UniRule"/>
</dbReference>
<name>A0A9D1PLV9_9BACI</name>
<evidence type="ECO:0000256" key="2">
    <source>
        <dbReference type="ARBA" id="ARBA00022801"/>
    </source>
</evidence>
<comment type="similarity">
    <text evidence="4">Belongs to the glucosamine/galactosamine-6-phosphate isomerase family. NagB subfamily.</text>
</comment>
<comment type="caution">
    <text evidence="4">Lacks conserved residue(s) required for the propagation of feature annotation.</text>
</comment>
<reference evidence="6" key="2">
    <citation type="submission" date="2021-04" db="EMBL/GenBank/DDBJ databases">
        <authorList>
            <person name="Gilroy R."/>
        </authorList>
    </citation>
    <scope>NUCLEOTIDE SEQUENCE</scope>
    <source>
        <strain evidence="6">CHK169-2315</strain>
    </source>
</reference>
<gene>
    <name evidence="4 6" type="primary">nagB</name>
    <name evidence="6" type="ORF">H9895_07000</name>
</gene>
<dbReference type="InterPro" id="IPR018321">
    <property type="entry name" value="Glucosamine6P_isomerase_CS"/>
</dbReference>
<comment type="function">
    <text evidence="4">Catalyzes the reversible isomerization-deamination of glucosamine 6-phosphate (GlcN6P) to form fructose 6-phosphate (Fru6P) and ammonium ion.</text>
</comment>
<dbReference type="AlphaFoldDB" id="A0A9D1PLV9"/>
<protein>
    <recommendedName>
        <fullName evidence="4">Glucosamine-6-phosphate deaminase</fullName>
        <ecNumber evidence="4">3.5.99.6</ecNumber>
    </recommendedName>
    <alternativeName>
        <fullName evidence="4">GlcN6P deaminase</fullName>
        <shortName evidence="4">GNPDA</shortName>
    </alternativeName>
    <alternativeName>
        <fullName evidence="4">Glucosamine-6-phosphate isomerase</fullName>
    </alternativeName>
</protein>
<proteinExistence type="inferred from homology"/>